<reference evidence="3" key="1">
    <citation type="submission" date="2014-03" db="EMBL/GenBank/DDBJ databases">
        <authorList>
            <person name="Casaregola S."/>
        </authorList>
    </citation>
    <scope>NUCLEOTIDE SEQUENCE [LARGE SCALE GENOMIC DNA]</scope>
    <source>
        <strain evidence="3">CLIB 918</strain>
    </source>
</reference>
<dbReference type="Proteomes" id="UP000242525">
    <property type="component" value="Unassembled WGS sequence"/>
</dbReference>
<sequence length="677" mass="77293">MPPFTLERLPNEILGFILLNLDCTELLPVALTSKRLYSAAKDNQLWAKYCRQILDEIHFPQDLISIPSDGYVNEYIYQKELDGAVKQLIRSLSDPSIPKIIIFQKFICLGLRSKRALNKITNDPDYTQFDIQQRYFASQISKSVLYCQTIMSLYNMFYDSDDLDFFKIYLKLDAFSNDPDAAAHDEKFYDTEIKVVKAALAGVNHDFKSRGGNYNGDNVSSTVQRLTNVLERLNLSHDFFTIDQYIRETRRVGKLIPQSLLSGVFGTYKKTRKFDSPLYMTLGAAIYKYFAEWIGLKVALVPLKLNLYLRVDNPNYNSWTPDDEEYYKGRELPKCIYVDATRSNKVRSHRELEEIARILNIPMVSPHEILPSHLSIQVFIRDISTFISSTWRLDGSSPQFREEYLGVLFCACAFGAAAKAKRNNINIRYDNLESTSRADIEKACSSIDNAADLAQVFENGAKISKFFKSTELQVPSQSYFGSLITFSKLLHMIQEGASANPLLCLGVMTEVVIPFAPKSLSNDLKHEILFSMKKKFPIPQSNQKGRISNQGFGPKDHSHDNHDDDEGLGDKQSKVFDPSKVEIGSAVRYNGLRPGLGIVINVETQDRRFYGERNRVFFEVLLENGMTSVLREESVSNLCREDTSFHHLLTINKQFFGIDAGIYFKSFDETQKRFILA</sequence>
<evidence type="ECO:0000259" key="2">
    <source>
        <dbReference type="PROSITE" id="PS50181"/>
    </source>
</evidence>
<comment type="caution">
    <text evidence="3">The sequence shown here is derived from an EMBL/GenBank/DDBJ whole genome shotgun (WGS) entry which is preliminary data.</text>
</comment>
<dbReference type="Gene3D" id="1.20.1280.50">
    <property type="match status" value="1"/>
</dbReference>
<dbReference type="SMART" id="SM00256">
    <property type="entry name" value="FBOX"/>
    <property type="match status" value="1"/>
</dbReference>
<evidence type="ECO:0000313" key="3">
    <source>
        <dbReference type="EMBL" id="CDO57862.1"/>
    </source>
</evidence>
<dbReference type="Pfam" id="PF12937">
    <property type="entry name" value="F-box-like"/>
    <property type="match status" value="1"/>
</dbReference>
<evidence type="ECO:0000256" key="1">
    <source>
        <dbReference type="SAM" id="MobiDB-lite"/>
    </source>
</evidence>
<dbReference type="AlphaFoldDB" id="A0A0J9XL68"/>
<dbReference type="PROSITE" id="PS50181">
    <property type="entry name" value="FBOX"/>
    <property type="match status" value="1"/>
</dbReference>
<feature type="region of interest" description="Disordered" evidence="1">
    <location>
        <begin position="539"/>
        <end position="572"/>
    </location>
</feature>
<protein>
    <recommendedName>
        <fullName evidence="2">F-box domain-containing protein</fullName>
    </recommendedName>
</protein>
<feature type="compositionally biased region" description="Basic and acidic residues" evidence="1">
    <location>
        <begin position="554"/>
        <end position="572"/>
    </location>
</feature>
<feature type="compositionally biased region" description="Polar residues" evidence="1">
    <location>
        <begin position="539"/>
        <end position="551"/>
    </location>
</feature>
<evidence type="ECO:0000313" key="4">
    <source>
        <dbReference type="Proteomes" id="UP000242525"/>
    </source>
</evidence>
<name>A0A0J9XL68_GEOCN</name>
<gene>
    <name evidence="3" type="ORF">BN980_GECA26s00571g</name>
</gene>
<dbReference type="InterPro" id="IPR001810">
    <property type="entry name" value="F-box_dom"/>
</dbReference>
<keyword evidence="4" id="KW-1185">Reference proteome</keyword>
<accession>A0A0J9XL68</accession>
<feature type="domain" description="F-box" evidence="2">
    <location>
        <begin position="3"/>
        <end position="49"/>
    </location>
</feature>
<dbReference type="EMBL" id="CCBN010000026">
    <property type="protein sequence ID" value="CDO57862.1"/>
    <property type="molecule type" value="Genomic_DNA"/>
</dbReference>
<dbReference type="SUPFAM" id="SSF81383">
    <property type="entry name" value="F-box domain"/>
    <property type="match status" value="1"/>
</dbReference>
<proteinExistence type="predicted"/>
<organism evidence="3 4">
    <name type="scientific">Geotrichum candidum</name>
    <name type="common">Oospora lactis</name>
    <name type="synonym">Dipodascus geotrichum</name>
    <dbReference type="NCBI Taxonomy" id="1173061"/>
    <lineage>
        <taxon>Eukaryota</taxon>
        <taxon>Fungi</taxon>
        <taxon>Dikarya</taxon>
        <taxon>Ascomycota</taxon>
        <taxon>Saccharomycotina</taxon>
        <taxon>Dipodascomycetes</taxon>
        <taxon>Dipodascales</taxon>
        <taxon>Dipodascaceae</taxon>
        <taxon>Geotrichum</taxon>
    </lineage>
</organism>
<dbReference type="InterPro" id="IPR036047">
    <property type="entry name" value="F-box-like_dom_sf"/>
</dbReference>